<dbReference type="InterPro" id="IPR006140">
    <property type="entry name" value="D-isomer_DH_NAD-bd"/>
</dbReference>
<dbReference type="SUPFAM" id="SSF51735">
    <property type="entry name" value="NAD(P)-binding Rossmann-fold domains"/>
    <property type="match status" value="1"/>
</dbReference>
<feature type="domain" description="D-isomer specific 2-hydroxyacid dehydrogenase NAD-binding" evidence="6">
    <location>
        <begin position="133"/>
        <end position="307"/>
    </location>
</feature>
<reference evidence="7" key="1">
    <citation type="submission" date="2020-01" db="EMBL/GenBank/DDBJ databases">
        <title>Whole-genome analyses of novel actinobacteria.</title>
        <authorList>
            <person name="Sahin N."/>
        </authorList>
    </citation>
    <scope>NUCLEOTIDE SEQUENCE</scope>
    <source>
        <strain evidence="7">YC537</strain>
    </source>
</reference>
<dbReference type="RefSeq" id="WP_161696733.1">
    <property type="nucleotide sequence ID" value="NZ_JAAAHS010000067.1"/>
</dbReference>
<evidence type="ECO:0000256" key="2">
    <source>
        <dbReference type="ARBA" id="ARBA00023002"/>
    </source>
</evidence>
<evidence type="ECO:0000256" key="4">
    <source>
        <dbReference type="RuleBase" id="RU003719"/>
    </source>
</evidence>
<sequence length="347" mass="37178">MSHHLGVGQGQYRPGSPIRIHLSVPAKEKEAFFPLPTLHSLAALGEITESDPAALRTEEAFREALDGVHVLVTAWGFPRLDAARLALAPDLRFVMHAASSLHWLVSDDFWATGLPVSQAGVAMAPAVAELSLGFTLSLLRRTHRHDHALHAGQSWETAAGSERAREIGGARIGVVGASRTGRRYIEMCRALGAGVRVYDPYVKAGDPLAELTTGLTDLLATSDVVAVHAPATPETHGMIGADEIAAMRDGTRFVNTSRPSIVDMDALFDAVASGRIDAALDVFDSEPLPVDDRWRGLPNVLLTPHVAGATADSRQRAGRIVVAEIRRHLAGEPLQHALTRDDLARMG</sequence>
<evidence type="ECO:0000313" key="8">
    <source>
        <dbReference type="Proteomes" id="UP000598297"/>
    </source>
</evidence>
<dbReference type="InterPro" id="IPR006139">
    <property type="entry name" value="D-isomer_2_OHA_DH_cat_dom"/>
</dbReference>
<dbReference type="GO" id="GO:0005829">
    <property type="term" value="C:cytosol"/>
    <property type="evidence" value="ECO:0007669"/>
    <property type="project" value="TreeGrafter"/>
</dbReference>
<dbReference type="PANTHER" id="PTHR10996">
    <property type="entry name" value="2-HYDROXYACID DEHYDROGENASE-RELATED"/>
    <property type="match status" value="1"/>
</dbReference>
<dbReference type="AlphaFoldDB" id="A0A964UMS1"/>
<keyword evidence="8" id="KW-1185">Reference proteome</keyword>
<dbReference type="Pfam" id="PF00389">
    <property type="entry name" value="2-Hacid_dh"/>
    <property type="match status" value="1"/>
</dbReference>
<dbReference type="SUPFAM" id="SSF52283">
    <property type="entry name" value="Formate/glycerate dehydrogenase catalytic domain-like"/>
    <property type="match status" value="1"/>
</dbReference>
<protein>
    <submittedName>
        <fullName evidence="7">D-3-phosphoglycerate dehydrogenase</fullName>
    </submittedName>
</protein>
<gene>
    <name evidence="7" type="ORF">GUY60_11895</name>
</gene>
<feature type="domain" description="D-isomer specific 2-hydroxyacid dehydrogenase catalytic" evidence="5">
    <location>
        <begin position="56"/>
        <end position="337"/>
    </location>
</feature>
<evidence type="ECO:0000259" key="5">
    <source>
        <dbReference type="Pfam" id="PF00389"/>
    </source>
</evidence>
<dbReference type="PANTHER" id="PTHR10996:SF178">
    <property type="entry name" value="2-HYDROXYACID DEHYDROGENASE YGL185C-RELATED"/>
    <property type="match status" value="1"/>
</dbReference>
<dbReference type="OrthoDB" id="117809at2"/>
<evidence type="ECO:0000256" key="3">
    <source>
        <dbReference type="ARBA" id="ARBA00023027"/>
    </source>
</evidence>
<dbReference type="PROSITE" id="PS00671">
    <property type="entry name" value="D_2_HYDROXYACID_DH_3"/>
    <property type="match status" value="1"/>
</dbReference>
<dbReference type="EMBL" id="JAAAHS010000067">
    <property type="protein sequence ID" value="NBE52113.1"/>
    <property type="molecule type" value="Genomic_DNA"/>
</dbReference>
<dbReference type="GO" id="GO:0016618">
    <property type="term" value="F:hydroxypyruvate reductase [NAD(P)H] activity"/>
    <property type="evidence" value="ECO:0007669"/>
    <property type="project" value="TreeGrafter"/>
</dbReference>
<dbReference type="GO" id="GO:0051287">
    <property type="term" value="F:NAD binding"/>
    <property type="evidence" value="ECO:0007669"/>
    <property type="project" value="InterPro"/>
</dbReference>
<evidence type="ECO:0000259" key="6">
    <source>
        <dbReference type="Pfam" id="PF02826"/>
    </source>
</evidence>
<dbReference type="Gene3D" id="3.40.50.720">
    <property type="entry name" value="NAD(P)-binding Rossmann-like Domain"/>
    <property type="match status" value="2"/>
</dbReference>
<dbReference type="Proteomes" id="UP000598297">
    <property type="component" value="Unassembled WGS sequence"/>
</dbReference>
<dbReference type="InterPro" id="IPR050223">
    <property type="entry name" value="D-isomer_2-hydroxyacid_DH"/>
</dbReference>
<evidence type="ECO:0000256" key="1">
    <source>
        <dbReference type="ARBA" id="ARBA00005854"/>
    </source>
</evidence>
<keyword evidence="3" id="KW-0520">NAD</keyword>
<comment type="similarity">
    <text evidence="1 4">Belongs to the D-isomer specific 2-hydroxyacid dehydrogenase family.</text>
</comment>
<name>A0A964UMS1_9ACTN</name>
<keyword evidence="2 4" id="KW-0560">Oxidoreductase</keyword>
<dbReference type="InterPro" id="IPR029753">
    <property type="entry name" value="D-isomer_DH_CS"/>
</dbReference>
<comment type="caution">
    <text evidence="7">The sequence shown here is derived from an EMBL/GenBank/DDBJ whole genome shotgun (WGS) entry which is preliminary data.</text>
</comment>
<dbReference type="GO" id="GO:0030267">
    <property type="term" value="F:glyoxylate reductase (NADPH) activity"/>
    <property type="evidence" value="ECO:0007669"/>
    <property type="project" value="TreeGrafter"/>
</dbReference>
<accession>A0A964UMS1</accession>
<dbReference type="InterPro" id="IPR036291">
    <property type="entry name" value="NAD(P)-bd_dom_sf"/>
</dbReference>
<dbReference type="CDD" id="cd12167">
    <property type="entry name" value="2-Hacid_dh_8"/>
    <property type="match status" value="1"/>
</dbReference>
<proteinExistence type="inferred from homology"/>
<dbReference type="Pfam" id="PF02826">
    <property type="entry name" value="2-Hacid_dh_C"/>
    <property type="match status" value="1"/>
</dbReference>
<evidence type="ECO:0000313" key="7">
    <source>
        <dbReference type="EMBL" id="NBE52113.1"/>
    </source>
</evidence>
<dbReference type="PROSITE" id="PS00670">
    <property type="entry name" value="D_2_HYDROXYACID_DH_2"/>
    <property type="match status" value="1"/>
</dbReference>
<organism evidence="7 8">
    <name type="scientific">Streptomyces boluensis</name>
    <dbReference type="NCBI Taxonomy" id="1775135"/>
    <lineage>
        <taxon>Bacteria</taxon>
        <taxon>Bacillati</taxon>
        <taxon>Actinomycetota</taxon>
        <taxon>Actinomycetes</taxon>
        <taxon>Kitasatosporales</taxon>
        <taxon>Streptomycetaceae</taxon>
        <taxon>Streptomyces</taxon>
    </lineage>
</organism>